<name>A0ABU6D1U4_9GAMM</name>
<keyword evidence="3" id="KW-1185">Reference proteome</keyword>
<organism evidence="2 3">
    <name type="scientific">Candidatus Thiothrix phosphatis</name>
    <dbReference type="NCBI Taxonomy" id="3112415"/>
    <lineage>
        <taxon>Bacteria</taxon>
        <taxon>Pseudomonadati</taxon>
        <taxon>Pseudomonadota</taxon>
        <taxon>Gammaproteobacteria</taxon>
        <taxon>Thiotrichales</taxon>
        <taxon>Thiotrichaceae</taxon>
        <taxon>Thiothrix</taxon>
    </lineage>
</organism>
<evidence type="ECO:0000259" key="1">
    <source>
        <dbReference type="Pfam" id="PF12275"/>
    </source>
</evidence>
<sequence>MTQKTPVYLRFASQYAEQLRTGLSAVVAIDETLWVANDETTSVERLSAQKPDHDGNPQYGGHAHFDLQDYLRLPQEAESGKKTAETDTEGMAYADGYLWLVGSHSLTRGNPDKHEDGDTAKRFQQLATLKRDGNRFLLARIPVANGDHGLPELQKRATQDGVTRTAARLRANASGDELTDALRSDPHLRAFLDIPSKENGLDIEGLAVTGQRVFLGLRGPVLRGWAVILELVPVEDASASGLLRLTPTGPEERPYRKHFLNLAGRGIRDLCVQGDDLLVLAGPTMDLEGPMAVYRWRGGATPAAESLVEAEELEIVLPDIPVSPEDHAEGVALFPRQDGEPGLLVVYDPSAATRQPDKKTVIADLFALD</sequence>
<feature type="domain" description="DUF3616" evidence="1">
    <location>
        <begin position="23"/>
        <end position="364"/>
    </location>
</feature>
<evidence type="ECO:0000313" key="2">
    <source>
        <dbReference type="EMBL" id="MEB4593038.1"/>
    </source>
</evidence>
<reference evidence="3" key="1">
    <citation type="submission" date="2023-07" db="EMBL/GenBank/DDBJ databases">
        <title>The carbon used by Thiothrix.</title>
        <authorList>
            <person name="Chen L."/>
        </authorList>
    </citation>
    <scope>NUCLEOTIDE SEQUENCE [LARGE SCALE GENOMIC DNA]</scope>
</reference>
<accession>A0ABU6D1U4</accession>
<proteinExistence type="predicted"/>
<protein>
    <submittedName>
        <fullName evidence="2">DUF3616 domain-containing protein</fullName>
    </submittedName>
</protein>
<dbReference type="EMBL" id="JAYMYJ010000147">
    <property type="protein sequence ID" value="MEB4593038.1"/>
    <property type="molecule type" value="Genomic_DNA"/>
</dbReference>
<comment type="caution">
    <text evidence="2">The sequence shown here is derived from an EMBL/GenBank/DDBJ whole genome shotgun (WGS) entry which is preliminary data.</text>
</comment>
<reference evidence="2 3" key="2">
    <citation type="submission" date="2024-01" db="EMBL/GenBank/DDBJ databases">
        <authorList>
            <person name="Xie X."/>
        </authorList>
    </citation>
    <scope>NUCLEOTIDE SEQUENCE [LARGE SCALE GENOMIC DNA]</scope>
    <source>
        <strain evidence="2">SCUT-1</strain>
    </source>
</reference>
<dbReference type="InterPro" id="IPR022060">
    <property type="entry name" value="DUF3616"/>
</dbReference>
<dbReference type="Pfam" id="PF12275">
    <property type="entry name" value="DUF3616"/>
    <property type="match status" value="1"/>
</dbReference>
<evidence type="ECO:0000313" key="3">
    <source>
        <dbReference type="Proteomes" id="UP001308005"/>
    </source>
</evidence>
<dbReference type="Proteomes" id="UP001308005">
    <property type="component" value="Unassembled WGS sequence"/>
</dbReference>
<dbReference type="RefSeq" id="WP_324697677.1">
    <property type="nucleotide sequence ID" value="NZ_JAYMYJ010000147.1"/>
</dbReference>
<gene>
    <name evidence="2" type="ORF">VSS37_18810</name>
</gene>